<dbReference type="NCBIfam" id="TIGR01662">
    <property type="entry name" value="HAD-SF-IIIA"/>
    <property type="match status" value="1"/>
</dbReference>
<dbReference type="NCBIfam" id="NF006506">
    <property type="entry name" value="PRK08942.1"/>
    <property type="match status" value="1"/>
</dbReference>
<keyword evidence="2 7" id="KW-0963">Cytoplasm</keyword>
<dbReference type="RefSeq" id="WP_311582962.1">
    <property type="nucleotide sequence ID" value="NZ_JAVRIF010000007.1"/>
</dbReference>
<accession>A0ABU3A475</accession>
<gene>
    <name evidence="8" type="primary">gmhB</name>
    <name evidence="8" type="ORF">RM573_13375</name>
</gene>
<dbReference type="EC" id="3.1.3.-" evidence="7"/>
<dbReference type="PIRSF" id="PIRSF004682">
    <property type="entry name" value="GmhB"/>
    <property type="match status" value="1"/>
</dbReference>
<dbReference type="InterPro" id="IPR036412">
    <property type="entry name" value="HAD-like_sf"/>
</dbReference>
<dbReference type="InterPro" id="IPR006549">
    <property type="entry name" value="HAD-SF_hydro_IIIA"/>
</dbReference>
<keyword evidence="4 7" id="KW-0378">Hydrolase</keyword>
<dbReference type="CDD" id="cd07503">
    <property type="entry name" value="HAD_HisB-N"/>
    <property type="match status" value="1"/>
</dbReference>
<evidence type="ECO:0000313" key="8">
    <source>
        <dbReference type="EMBL" id="MDT0604595.1"/>
    </source>
</evidence>
<dbReference type="SUPFAM" id="SSF56784">
    <property type="entry name" value="HAD-like"/>
    <property type="match status" value="1"/>
</dbReference>
<dbReference type="Proteomes" id="UP001266357">
    <property type="component" value="Unassembled WGS sequence"/>
</dbReference>
<dbReference type="Gene3D" id="3.40.50.1000">
    <property type="entry name" value="HAD superfamily/HAD-like"/>
    <property type="match status" value="1"/>
</dbReference>
<dbReference type="PANTHER" id="PTHR42891">
    <property type="entry name" value="D-GLYCERO-BETA-D-MANNO-HEPTOSE-1,7-BISPHOSPHATE 7-PHOSPHATASE"/>
    <property type="match status" value="1"/>
</dbReference>
<keyword evidence="5 7" id="KW-0119">Carbohydrate metabolism</keyword>
<comment type="subcellular location">
    <subcellularLocation>
        <location evidence="1 7">Cytoplasm</location>
    </subcellularLocation>
</comment>
<dbReference type="EMBL" id="JAVRIF010000007">
    <property type="protein sequence ID" value="MDT0604595.1"/>
    <property type="molecule type" value="Genomic_DNA"/>
</dbReference>
<evidence type="ECO:0000256" key="4">
    <source>
        <dbReference type="ARBA" id="ARBA00022801"/>
    </source>
</evidence>
<keyword evidence="9" id="KW-1185">Reference proteome</keyword>
<dbReference type="GO" id="GO:0034200">
    <property type="term" value="F:D-glycero-beta-D-manno-heptose 1,7-bisphosphate 7-phosphatase activity"/>
    <property type="evidence" value="ECO:0007669"/>
    <property type="project" value="UniProtKB-EC"/>
</dbReference>
<evidence type="ECO:0000256" key="6">
    <source>
        <dbReference type="ARBA" id="ARBA00031828"/>
    </source>
</evidence>
<dbReference type="Pfam" id="PF13242">
    <property type="entry name" value="Hydrolase_like"/>
    <property type="match status" value="1"/>
</dbReference>
<comment type="similarity">
    <text evidence="7">Belongs to the gmhB family.</text>
</comment>
<comment type="caution">
    <text evidence="8">The sequence shown here is derived from an EMBL/GenBank/DDBJ whole genome shotgun (WGS) entry which is preliminary data.</text>
</comment>
<sequence length="178" mass="20199">MNKALFLDRDGIINVDHGYVYQKENFEFTDGIFELCIEASNKGYKLIVITNQSGIGRGKYTVDQFKELTHWMTDQFKAKNIDIDDVYFCPHHPTKGINEYLKVCECRKPKPGLILKAAKKYDIDLKHSVFIGDKGSDMEAAAAAGINNRILLASQYDDNSHVKAQYIEKITQACSLIK</sequence>
<evidence type="ECO:0000313" key="9">
    <source>
        <dbReference type="Proteomes" id="UP001266357"/>
    </source>
</evidence>
<evidence type="ECO:0000256" key="1">
    <source>
        <dbReference type="ARBA" id="ARBA00004496"/>
    </source>
</evidence>
<dbReference type="NCBIfam" id="TIGR00213">
    <property type="entry name" value="GmhB_yaeD"/>
    <property type="match status" value="1"/>
</dbReference>
<keyword evidence="3" id="KW-0479">Metal-binding</keyword>
<dbReference type="InterPro" id="IPR023214">
    <property type="entry name" value="HAD_sf"/>
</dbReference>
<dbReference type="NCBIfam" id="TIGR01656">
    <property type="entry name" value="Histidinol-ppas"/>
    <property type="match status" value="1"/>
</dbReference>
<name>A0ABU3A475_9GAMM</name>
<dbReference type="InterPro" id="IPR006543">
    <property type="entry name" value="Histidinol-phos"/>
</dbReference>
<dbReference type="InterPro" id="IPR004446">
    <property type="entry name" value="Heptose_bisP_phosphatase"/>
</dbReference>
<evidence type="ECO:0000256" key="7">
    <source>
        <dbReference type="PIRNR" id="PIRNR004682"/>
    </source>
</evidence>
<protein>
    <recommendedName>
        <fullName evidence="6 7">D,D-heptose 1,7-bisphosphate phosphatase</fullName>
        <ecNumber evidence="7">3.1.3.-</ecNumber>
    </recommendedName>
</protein>
<evidence type="ECO:0000256" key="5">
    <source>
        <dbReference type="ARBA" id="ARBA00023277"/>
    </source>
</evidence>
<proteinExistence type="inferred from homology"/>
<evidence type="ECO:0000256" key="2">
    <source>
        <dbReference type="ARBA" id="ARBA00022490"/>
    </source>
</evidence>
<dbReference type="PANTHER" id="PTHR42891:SF1">
    <property type="entry name" value="D-GLYCERO-BETA-D-MANNO-HEPTOSE-1,7-BISPHOSPHATE 7-PHOSPHATASE"/>
    <property type="match status" value="1"/>
</dbReference>
<reference evidence="8 9" key="1">
    <citation type="submission" date="2023-09" db="EMBL/GenBank/DDBJ databases">
        <authorList>
            <person name="Rey-Velasco X."/>
        </authorList>
    </citation>
    <scope>NUCLEOTIDE SEQUENCE [LARGE SCALE GENOMIC DNA]</scope>
    <source>
        <strain evidence="8 9">W431</strain>
    </source>
</reference>
<evidence type="ECO:0000256" key="3">
    <source>
        <dbReference type="ARBA" id="ARBA00022723"/>
    </source>
</evidence>
<organism evidence="8 9">
    <name type="scientific">Thalassotalea castellviae</name>
    <dbReference type="NCBI Taxonomy" id="3075612"/>
    <lineage>
        <taxon>Bacteria</taxon>
        <taxon>Pseudomonadati</taxon>
        <taxon>Pseudomonadota</taxon>
        <taxon>Gammaproteobacteria</taxon>
        <taxon>Alteromonadales</taxon>
        <taxon>Colwelliaceae</taxon>
        <taxon>Thalassotalea</taxon>
    </lineage>
</organism>